<name>A0ACD3A4S8_9AGAR</name>
<dbReference type="EMBL" id="ML208747">
    <property type="protein sequence ID" value="TFK60654.1"/>
    <property type="molecule type" value="Genomic_DNA"/>
</dbReference>
<reference evidence="1 2" key="1">
    <citation type="journal article" date="2019" name="Nat. Ecol. Evol.">
        <title>Megaphylogeny resolves global patterns of mushroom evolution.</title>
        <authorList>
            <person name="Varga T."/>
            <person name="Krizsan K."/>
            <person name="Foldi C."/>
            <person name="Dima B."/>
            <person name="Sanchez-Garcia M."/>
            <person name="Sanchez-Ramirez S."/>
            <person name="Szollosi G.J."/>
            <person name="Szarkandi J.G."/>
            <person name="Papp V."/>
            <person name="Albert L."/>
            <person name="Andreopoulos W."/>
            <person name="Angelini C."/>
            <person name="Antonin V."/>
            <person name="Barry K.W."/>
            <person name="Bougher N.L."/>
            <person name="Buchanan P."/>
            <person name="Buyck B."/>
            <person name="Bense V."/>
            <person name="Catcheside P."/>
            <person name="Chovatia M."/>
            <person name="Cooper J."/>
            <person name="Damon W."/>
            <person name="Desjardin D."/>
            <person name="Finy P."/>
            <person name="Geml J."/>
            <person name="Haridas S."/>
            <person name="Hughes K."/>
            <person name="Justo A."/>
            <person name="Karasinski D."/>
            <person name="Kautmanova I."/>
            <person name="Kiss B."/>
            <person name="Kocsube S."/>
            <person name="Kotiranta H."/>
            <person name="LaButti K.M."/>
            <person name="Lechner B.E."/>
            <person name="Liimatainen K."/>
            <person name="Lipzen A."/>
            <person name="Lukacs Z."/>
            <person name="Mihaltcheva S."/>
            <person name="Morgado L.N."/>
            <person name="Niskanen T."/>
            <person name="Noordeloos M.E."/>
            <person name="Ohm R.A."/>
            <person name="Ortiz-Santana B."/>
            <person name="Ovrebo C."/>
            <person name="Racz N."/>
            <person name="Riley R."/>
            <person name="Savchenko A."/>
            <person name="Shiryaev A."/>
            <person name="Soop K."/>
            <person name="Spirin V."/>
            <person name="Szebenyi C."/>
            <person name="Tomsovsky M."/>
            <person name="Tulloss R.E."/>
            <person name="Uehling J."/>
            <person name="Grigoriev I.V."/>
            <person name="Vagvolgyi C."/>
            <person name="Papp T."/>
            <person name="Martin F.M."/>
            <person name="Miettinen O."/>
            <person name="Hibbett D.S."/>
            <person name="Nagy L.G."/>
        </authorList>
    </citation>
    <scope>NUCLEOTIDE SEQUENCE [LARGE SCALE GENOMIC DNA]</scope>
    <source>
        <strain evidence="1 2">NL-1719</strain>
    </source>
</reference>
<gene>
    <name evidence="1" type="ORF">BDN72DRAFT_850325</name>
</gene>
<dbReference type="Proteomes" id="UP000308600">
    <property type="component" value="Unassembled WGS sequence"/>
</dbReference>
<protein>
    <submittedName>
        <fullName evidence="1">Uncharacterized protein</fullName>
    </submittedName>
</protein>
<sequence length="84" mass="9258">MINPPPPADTTEFDEGTCCYGLFCEFDNRHFIVYAYGFFLNITFVLTSAYHEDPGDAISDSGTPTLLPAPRSDCCSGGRRRSVL</sequence>
<evidence type="ECO:0000313" key="1">
    <source>
        <dbReference type="EMBL" id="TFK60654.1"/>
    </source>
</evidence>
<accession>A0ACD3A4S8</accession>
<proteinExistence type="predicted"/>
<evidence type="ECO:0000313" key="2">
    <source>
        <dbReference type="Proteomes" id="UP000308600"/>
    </source>
</evidence>
<keyword evidence="2" id="KW-1185">Reference proteome</keyword>
<organism evidence="1 2">
    <name type="scientific">Pluteus cervinus</name>
    <dbReference type="NCBI Taxonomy" id="181527"/>
    <lineage>
        <taxon>Eukaryota</taxon>
        <taxon>Fungi</taxon>
        <taxon>Dikarya</taxon>
        <taxon>Basidiomycota</taxon>
        <taxon>Agaricomycotina</taxon>
        <taxon>Agaricomycetes</taxon>
        <taxon>Agaricomycetidae</taxon>
        <taxon>Agaricales</taxon>
        <taxon>Pluteineae</taxon>
        <taxon>Pluteaceae</taxon>
        <taxon>Pluteus</taxon>
    </lineage>
</organism>